<accession>A0A9P0NE36</accession>
<evidence type="ECO:0000313" key="3">
    <source>
        <dbReference type="Proteomes" id="UP001154329"/>
    </source>
</evidence>
<keyword evidence="3" id="KW-1185">Reference proteome</keyword>
<evidence type="ECO:0000256" key="1">
    <source>
        <dbReference type="SAM" id="Phobius"/>
    </source>
</evidence>
<feature type="transmembrane region" description="Helical" evidence="1">
    <location>
        <begin position="83"/>
        <end position="102"/>
    </location>
</feature>
<organism evidence="2 3">
    <name type="scientific">Aphis gossypii</name>
    <name type="common">Cotton aphid</name>
    <dbReference type="NCBI Taxonomy" id="80765"/>
    <lineage>
        <taxon>Eukaryota</taxon>
        <taxon>Metazoa</taxon>
        <taxon>Ecdysozoa</taxon>
        <taxon>Arthropoda</taxon>
        <taxon>Hexapoda</taxon>
        <taxon>Insecta</taxon>
        <taxon>Pterygota</taxon>
        <taxon>Neoptera</taxon>
        <taxon>Paraneoptera</taxon>
        <taxon>Hemiptera</taxon>
        <taxon>Sternorrhyncha</taxon>
        <taxon>Aphidomorpha</taxon>
        <taxon>Aphidoidea</taxon>
        <taxon>Aphididae</taxon>
        <taxon>Aphidini</taxon>
        <taxon>Aphis</taxon>
        <taxon>Aphis</taxon>
    </lineage>
</organism>
<proteinExistence type="predicted"/>
<dbReference type="Proteomes" id="UP001154329">
    <property type="component" value="Chromosome 2"/>
</dbReference>
<reference evidence="2" key="2">
    <citation type="submission" date="2022-10" db="EMBL/GenBank/DDBJ databases">
        <authorList>
            <consortium name="ENA_rothamsted_submissions"/>
            <consortium name="culmorum"/>
            <person name="King R."/>
        </authorList>
    </citation>
    <scope>NUCLEOTIDE SEQUENCE</scope>
</reference>
<gene>
    <name evidence="2" type="ORF">APHIGO_LOCUS4593</name>
</gene>
<name>A0A9P0NE36_APHGO</name>
<evidence type="ECO:0000313" key="2">
    <source>
        <dbReference type="EMBL" id="CAH1721936.1"/>
    </source>
</evidence>
<keyword evidence="1" id="KW-0472">Membrane</keyword>
<dbReference type="EMBL" id="OU899035">
    <property type="protein sequence ID" value="CAH1721936.1"/>
    <property type="molecule type" value="Genomic_DNA"/>
</dbReference>
<protein>
    <submittedName>
        <fullName evidence="2">Uncharacterized protein</fullName>
    </submittedName>
</protein>
<keyword evidence="1" id="KW-0812">Transmembrane</keyword>
<keyword evidence="1" id="KW-1133">Transmembrane helix</keyword>
<sequence length="165" mass="19614">MICTRTYYILLRTTRDQSLLLSSSSSYLMRALCNTMTELADNSISYDDGNAKQRFSYTTTAICYIMRASVCVCVCTTSAENELFLFNVSYILFFFFLLRDLLCPLSFHRLVKFSMSDKDMYYYYYYYYYYYVYRSYRPGRIRTLFFISIIDSPLHDGSAPVILFF</sequence>
<dbReference type="AlphaFoldDB" id="A0A9P0NE36"/>
<reference evidence="2" key="1">
    <citation type="submission" date="2022-02" db="EMBL/GenBank/DDBJ databases">
        <authorList>
            <person name="King R."/>
        </authorList>
    </citation>
    <scope>NUCLEOTIDE SEQUENCE</scope>
</reference>